<evidence type="ECO:0000313" key="6">
    <source>
        <dbReference type="Proteomes" id="UP000015455"/>
    </source>
</evidence>
<dbReference type="GO" id="GO:0003677">
    <property type="term" value="F:DNA binding"/>
    <property type="evidence" value="ECO:0007669"/>
    <property type="project" value="UniProtKB-KW"/>
</dbReference>
<reference evidence="5 6" key="1">
    <citation type="submission" date="2013-06" db="EMBL/GenBank/DDBJ databases">
        <title>Draft genome sequence of Thauera terpenica.</title>
        <authorList>
            <person name="Liu B."/>
            <person name="Frostegard A.H."/>
            <person name="Shapleigh J.P."/>
        </authorList>
    </citation>
    <scope>NUCLEOTIDE SEQUENCE [LARGE SCALE GENOMIC DNA]</scope>
    <source>
        <strain evidence="5 6">58Eu</strain>
    </source>
</reference>
<dbReference type="Gene3D" id="1.10.10.10">
    <property type="entry name" value="Winged helix-like DNA-binding domain superfamily/Winged helix DNA-binding domain"/>
    <property type="match status" value="1"/>
</dbReference>
<feature type="domain" description="HTH marR-type" evidence="4">
    <location>
        <begin position="10"/>
        <end position="142"/>
    </location>
</feature>
<sequence>MPDQTALRRDIRLGYLIHDVSRMRRTAFDQLMKPLGITRAQWWVLAHLSRHDGMAQTQLAAMLDVGKASLGSLLDRLEATGFIERRPDAVDRRVKRVFLSRSSHQLLERLVTIEAAFNEQILGGLNGEDRDALIRMLSTIKESLLKLELPDTTGLDTGEID</sequence>
<protein>
    <recommendedName>
        <fullName evidence="4">HTH marR-type domain-containing protein</fullName>
    </recommendedName>
</protein>
<dbReference type="PROSITE" id="PS01117">
    <property type="entry name" value="HTH_MARR_1"/>
    <property type="match status" value="1"/>
</dbReference>
<dbReference type="InterPro" id="IPR036388">
    <property type="entry name" value="WH-like_DNA-bd_sf"/>
</dbReference>
<dbReference type="EMBL" id="ATJV01000047">
    <property type="protein sequence ID" value="EPZ16235.1"/>
    <property type="molecule type" value="Genomic_DNA"/>
</dbReference>
<evidence type="ECO:0000313" key="5">
    <source>
        <dbReference type="EMBL" id="EPZ16235.1"/>
    </source>
</evidence>
<dbReference type="eggNOG" id="COG1846">
    <property type="taxonomic scope" value="Bacteria"/>
</dbReference>
<evidence type="ECO:0000256" key="1">
    <source>
        <dbReference type="ARBA" id="ARBA00023015"/>
    </source>
</evidence>
<dbReference type="SUPFAM" id="SSF46785">
    <property type="entry name" value="Winged helix' DNA-binding domain"/>
    <property type="match status" value="1"/>
</dbReference>
<dbReference type="InterPro" id="IPR023187">
    <property type="entry name" value="Tscrpt_reg_MarR-type_CS"/>
</dbReference>
<evidence type="ECO:0000256" key="2">
    <source>
        <dbReference type="ARBA" id="ARBA00023125"/>
    </source>
</evidence>
<evidence type="ECO:0000256" key="3">
    <source>
        <dbReference type="ARBA" id="ARBA00023163"/>
    </source>
</evidence>
<dbReference type="Pfam" id="PF12802">
    <property type="entry name" value="MarR_2"/>
    <property type="match status" value="1"/>
</dbReference>
<dbReference type="AlphaFoldDB" id="S9ZFX6"/>
<keyword evidence="6" id="KW-1185">Reference proteome</keyword>
<dbReference type="PATRIC" id="fig|1348657.5.peg.1235"/>
<dbReference type="Proteomes" id="UP000015455">
    <property type="component" value="Unassembled WGS sequence"/>
</dbReference>
<gene>
    <name evidence="5" type="ORF">M622_13485</name>
</gene>
<dbReference type="PRINTS" id="PR00598">
    <property type="entry name" value="HTHMARR"/>
</dbReference>
<dbReference type="STRING" id="1348657.M622_13485"/>
<dbReference type="PROSITE" id="PS50995">
    <property type="entry name" value="HTH_MARR_2"/>
    <property type="match status" value="1"/>
</dbReference>
<comment type="caution">
    <text evidence="5">The sequence shown here is derived from an EMBL/GenBank/DDBJ whole genome shotgun (WGS) entry which is preliminary data.</text>
</comment>
<dbReference type="InterPro" id="IPR036390">
    <property type="entry name" value="WH_DNA-bd_sf"/>
</dbReference>
<dbReference type="GO" id="GO:0003700">
    <property type="term" value="F:DNA-binding transcription factor activity"/>
    <property type="evidence" value="ECO:0007669"/>
    <property type="project" value="InterPro"/>
</dbReference>
<keyword evidence="1" id="KW-0805">Transcription regulation</keyword>
<dbReference type="PANTHER" id="PTHR42756:SF1">
    <property type="entry name" value="TRANSCRIPTIONAL REPRESSOR OF EMRAB OPERON"/>
    <property type="match status" value="1"/>
</dbReference>
<keyword evidence="2" id="KW-0238">DNA-binding</keyword>
<proteinExistence type="predicted"/>
<keyword evidence="3" id="KW-0804">Transcription</keyword>
<name>S9ZFX6_9RHOO</name>
<dbReference type="SMART" id="SM00347">
    <property type="entry name" value="HTH_MARR"/>
    <property type="match status" value="1"/>
</dbReference>
<evidence type="ECO:0000259" key="4">
    <source>
        <dbReference type="PROSITE" id="PS50995"/>
    </source>
</evidence>
<accession>S9ZFX6</accession>
<dbReference type="PANTHER" id="PTHR42756">
    <property type="entry name" value="TRANSCRIPTIONAL REGULATOR, MARR"/>
    <property type="match status" value="1"/>
</dbReference>
<dbReference type="InterPro" id="IPR000835">
    <property type="entry name" value="HTH_MarR-typ"/>
</dbReference>
<organism evidence="5 6">
    <name type="scientific">Thauera terpenica 58Eu</name>
    <dbReference type="NCBI Taxonomy" id="1348657"/>
    <lineage>
        <taxon>Bacteria</taxon>
        <taxon>Pseudomonadati</taxon>
        <taxon>Pseudomonadota</taxon>
        <taxon>Betaproteobacteria</taxon>
        <taxon>Rhodocyclales</taxon>
        <taxon>Zoogloeaceae</taxon>
        <taxon>Thauera</taxon>
    </lineage>
</organism>